<keyword evidence="5" id="KW-0235">DNA replication</keyword>
<dbReference type="InterPro" id="IPR008921">
    <property type="entry name" value="DNA_pol3_clamp-load_cplx_C"/>
</dbReference>
<keyword evidence="6" id="KW-0239">DNA-directed DNA polymerase</keyword>
<dbReference type="Gene3D" id="3.40.50.300">
    <property type="entry name" value="P-loop containing nucleotide triphosphate hydrolases"/>
    <property type="match status" value="1"/>
</dbReference>
<evidence type="ECO:0000259" key="11">
    <source>
        <dbReference type="Pfam" id="PF09115"/>
    </source>
</evidence>
<dbReference type="PANTHER" id="PTHR11669:SF8">
    <property type="entry name" value="DNA POLYMERASE III SUBUNIT DELTA"/>
    <property type="match status" value="1"/>
</dbReference>
<protein>
    <recommendedName>
        <fullName evidence="2">DNA polymerase III subunit delta'</fullName>
        <ecNumber evidence="1">2.7.7.7</ecNumber>
    </recommendedName>
</protein>
<evidence type="ECO:0000256" key="4">
    <source>
        <dbReference type="ARBA" id="ARBA00022695"/>
    </source>
</evidence>
<keyword evidence="3 12" id="KW-0808">Transferase</keyword>
<dbReference type="SUPFAM" id="SSF48019">
    <property type="entry name" value="post-AAA+ oligomerization domain-like"/>
    <property type="match status" value="1"/>
</dbReference>
<evidence type="ECO:0000256" key="2">
    <source>
        <dbReference type="ARBA" id="ARBA00014363"/>
    </source>
</evidence>
<feature type="transmembrane region" description="Helical" evidence="10">
    <location>
        <begin position="245"/>
        <end position="261"/>
    </location>
</feature>
<evidence type="ECO:0000256" key="8">
    <source>
        <dbReference type="ARBA" id="ARBA00037724"/>
    </source>
</evidence>
<dbReference type="InterPro" id="IPR050238">
    <property type="entry name" value="DNA_Rep/Repair_Clamp_Loader"/>
</dbReference>
<comment type="subunit">
    <text evidence="7">DNA polymerase III contains a core (composed of alpha, epsilon and theta chains) that associates with a tau subunit. This core dimerizes to form the POLIII' complex. PolIII' associates with the gamma complex (composed of gamma, delta, delta', psi and chi chains) and with the beta chain to form the complete DNA polymerase III complex.</text>
</comment>
<evidence type="ECO:0000256" key="1">
    <source>
        <dbReference type="ARBA" id="ARBA00012417"/>
    </source>
</evidence>
<dbReference type="GO" id="GO:0006261">
    <property type="term" value="P:DNA-templated DNA replication"/>
    <property type="evidence" value="ECO:0007669"/>
    <property type="project" value="TreeGrafter"/>
</dbReference>
<dbReference type="InterPro" id="IPR027417">
    <property type="entry name" value="P-loop_NTPase"/>
</dbReference>
<dbReference type="GO" id="GO:0009360">
    <property type="term" value="C:DNA polymerase III complex"/>
    <property type="evidence" value="ECO:0007669"/>
    <property type="project" value="InterPro"/>
</dbReference>
<gene>
    <name evidence="12" type="primary">holB</name>
    <name evidence="12" type="ORF">BUCICURV3402_230</name>
</gene>
<evidence type="ECO:0000313" key="13">
    <source>
        <dbReference type="Proteomes" id="UP000294344"/>
    </source>
</evidence>
<keyword evidence="10" id="KW-1133">Transmembrane helix</keyword>
<name>A0A451D6T9_9GAMM</name>
<dbReference type="PANTHER" id="PTHR11669">
    <property type="entry name" value="REPLICATION FACTOR C / DNA POLYMERASE III GAMMA-TAU SUBUNIT"/>
    <property type="match status" value="1"/>
</dbReference>
<evidence type="ECO:0000256" key="5">
    <source>
        <dbReference type="ARBA" id="ARBA00022705"/>
    </source>
</evidence>
<reference evidence="12 13" key="1">
    <citation type="submission" date="2019-02" db="EMBL/GenBank/DDBJ databases">
        <authorList>
            <person name="Manzano-Marin A."/>
            <person name="Manzano-Marin A."/>
        </authorList>
    </citation>
    <scope>NUCLEOTIDE SEQUENCE [LARGE SCALE GENOMIC DNA]</scope>
    <source>
        <strain evidence="12 13">BuCicurvipes</strain>
    </source>
</reference>
<keyword evidence="10" id="KW-0812">Transmembrane</keyword>
<accession>A0A451D6T9</accession>
<dbReference type="RefSeq" id="WP_154029278.1">
    <property type="nucleotide sequence ID" value="NZ_LR217710.1"/>
</dbReference>
<dbReference type="EMBL" id="LR217710">
    <property type="protein sequence ID" value="VFP81517.1"/>
    <property type="molecule type" value="Genomic_DNA"/>
</dbReference>
<evidence type="ECO:0000256" key="3">
    <source>
        <dbReference type="ARBA" id="ARBA00022679"/>
    </source>
</evidence>
<proteinExistence type="predicted"/>
<dbReference type="Proteomes" id="UP000294344">
    <property type="component" value="Chromosome"/>
</dbReference>
<evidence type="ECO:0000256" key="9">
    <source>
        <dbReference type="ARBA" id="ARBA00049244"/>
    </source>
</evidence>
<dbReference type="OrthoDB" id="9811073at2"/>
<comment type="function">
    <text evidence="8">DNA polymerase III is a complex, multichain enzyme responsible for most of the replicative synthesis in bacteria. This DNA polymerase also exhibits 3' to 5' exonuclease activity.</text>
</comment>
<dbReference type="AlphaFoldDB" id="A0A451D6T9"/>
<dbReference type="SUPFAM" id="SSF52540">
    <property type="entry name" value="P-loop containing nucleoside triphosphate hydrolases"/>
    <property type="match status" value="1"/>
</dbReference>
<evidence type="ECO:0000313" key="12">
    <source>
        <dbReference type="EMBL" id="VFP81517.1"/>
    </source>
</evidence>
<evidence type="ECO:0000256" key="6">
    <source>
        <dbReference type="ARBA" id="ARBA00022932"/>
    </source>
</evidence>
<evidence type="ECO:0000256" key="10">
    <source>
        <dbReference type="SAM" id="Phobius"/>
    </source>
</evidence>
<keyword evidence="10" id="KW-0472">Membrane</keyword>
<feature type="domain" description="DNA polymerase III delta subunit C-terminal" evidence="11">
    <location>
        <begin position="210"/>
        <end position="321"/>
    </location>
</feature>
<dbReference type="GO" id="GO:0003677">
    <property type="term" value="F:DNA binding"/>
    <property type="evidence" value="ECO:0007669"/>
    <property type="project" value="InterPro"/>
</dbReference>
<dbReference type="EC" id="2.7.7.7" evidence="1"/>
<organism evidence="12 13">
    <name type="scientific">Buchnera aphidicola</name>
    <name type="common">Cinara curvipes</name>
    <dbReference type="NCBI Taxonomy" id="2518975"/>
    <lineage>
        <taxon>Bacteria</taxon>
        <taxon>Pseudomonadati</taxon>
        <taxon>Pseudomonadota</taxon>
        <taxon>Gammaproteobacteria</taxon>
        <taxon>Enterobacterales</taxon>
        <taxon>Erwiniaceae</taxon>
        <taxon>Buchnera</taxon>
    </lineage>
</organism>
<dbReference type="InterPro" id="IPR015199">
    <property type="entry name" value="DNA_pol_III_delta_C"/>
</dbReference>
<evidence type="ECO:0000256" key="7">
    <source>
        <dbReference type="ARBA" id="ARBA00026073"/>
    </source>
</evidence>
<dbReference type="Pfam" id="PF09115">
    <property type="entry name" value="DNApol3-delta_C"/>
    <property type="match status" value="1"/>
</dbReference>
<dbReference type="Pfam" id="PF13177">
    <property type="entry name" value="DNA_pol3_delta2"/>
    <property type="match status" value="1"/>
</dbReference>
<dbReference type="GO" id="GO:0003887">
    <property type="term" value="F:DNA-directed DNA polymerase activity"/>
    <property type="evidence" value="ECO:0007669"/>
    <property type="project" value="UniProtKB-KW"/>
</dbReference>
<sequence length="328" mass="38803">MKNYPWLVSEYKKIVKKYYNNKLHPIILIQSHIGFGVSRLIFNISQWILCSNKKKEKSCKRCLSCILINKKKHPDFYNSNYISQNKYIGINITRTIINNIYQTSQQGGAKIIWFSSINRLTTEAQNSLLKILEEPPENTIFFLNTSNIKTVLSTIKSRSTIYYINLPKEKENLIWLKKKNKIYTSIQLLTALRINNNAPIITHKFLNSKKLNERNIFMIAINKYMIDKKYINLLKIILNYKKKKIIIWICYLILDVIKYIVCNKYKIQNLDQIKLIKKIAKKNNFNILIKHLKSWIQCKKILSSSYHIDKKLILTEQILLLANDILNI</sequence>
<keyword evidence="4 12" id="KW-0548">Nucleotidyltransferase</keyword>
<comment type="catalytic activity">
    <reaction evidence="9">
        <text>DNA(n) + a 2'-deoxyribonucleoside 5'-triphosphate = DNA(n+1) + diphosphate</text>
        <dbReference type="Rhea" id="RHEA:22508"/>
        <dbReference type="Rhea" id="RHEA-COMP:17339"/>
        <dbReference type="Rhea" id="RHEA-COMP:17340"/>
        <dbReference type="ChEBI" id="CHEBI:33019"/>
        <dbReference type="ChEBI" id="CHEBI:61560"/>
        <dbReference type="ChEBI" id="CHEBI:173112"/>
        <dbReference type="EC" id="2.7.7.7"/>
    </reaction>
</comment>
<dbReference type="Gene3D" id="1.20.272.10">
    <property type="match status" value="1"/>
</dbReference>